<evidence type="ECO:0008006" key="5">
    <source>
        <dbReference type="Google" id="ProtNLM"/>
    </source>
</evidence>
<keyword evidence="4" id="KW-1185">Reference proteome</keyword>
<proteinExistence type="predicted"/>
<accession>A0A4U6X575</accession>
<gene>
    <name evidence="3" type="ORF">CTA1_1623</name>
</gene>
<reference evidence="3 4" key="1">
    <citation type="journal article" date="2019" name="PLoS ONE">
        <title>Comparative genome analysis indicates high evolutionary potential of pathogenicity genes in Colletotrichum tanaceti.</title>
        <authorList>
            <person name="Lelwala R.V."/>
            <person name="Korhonen P.K."/>
            <person name="Young N.D."/>
            <person name="Scott J.B."/>
            <person name="Ades P.A."/>
            <person name="Gasser R.B."/>
            <person name="Taylor P.W.J."/>
        </authorList>
    </citation>
    <scope>NUCLEOTIDE SEQUENCE [LARGE SCALE GENOMIC DNA]</scope>
    <source>
        <strain evidence="3">BRIP57314</strain>
    </source>
</reference>
<feature type="coiled-coil region" evidence="1">
    <location>
        <begin position="155"/>
        <end position="182"/>
    </location>
</feature>
<feature type="signal peptide" evidence="2">
    <location>
        <begin position="1"/>
        <end position="22"/>
    </location>
</feature>
<evidence type="ECO:0000313" key="4">
    <source>
        <dbReference type="Proteomes" id="UP000310108"/>
    </source>
</evidence>
<dbReference type="EMBL" id="PJEX01000382">
    <property type="protein sequence ID" value="TKW50561.1"/>
    <property type="molecule type" value="Genomic_DNA"/>
</dbReference>
<dbReference type="AlphaFoldDB" id="A0A4U6X575"/>
<keyword evidence="2" id="KW-0732">Signal</keyword>
<dbReference type="OrthoDB" id="5089392at2759"/>
<name>A0A4U6X575_9PEZI</name>
<comment type="caution">
    <text evidence="3">The sequence shown here is derived from an EMBL/GenBank/DDBJ whole genome shotgun (WGS) entry which is preliminary data.</text>
</comment>
<protein>
    <recommendedName>
        <fullName evidence="5">UVI-1 protein</fullName>
    </recommendedName>
</protein>
<dbReference type="Proteomes" id="UP000310108">
    <property type="component" value="Unassembled WGS sequence"/>
</dbReference>
<evidence type="ECO:0000313" key="3">
    <source>
        <dbReference type="EMBL" id="TKW50561.1"/>
    </source>
</evidence>
<feature type="chain" id="PRO_5020877497" description="UVI-1 protein" evidence="2">
    <location>
        <begin position="23"/>
        <end position="188"/>
    </location>
</feature>
<sequence length="188" mass="19834">MRFSILKAAVAALAVCNDVVLGQFTPAQVVMNIEVITTKSQALIAPAQNINLISGALLIIGQGPFPKIIAGFTDIVTTAGVALVQMRGMPPVPAGPQSDAIFEAFRTFVKIHQQLLNVLIGKAGLFTTIPIVGEPVAVVLRAVEDVVDTVAFALIDAVQSRAKDLEEELKSLTGTIQTATKQYSGIQL</sequence>
<evidence type="ECO:0000256" key="1">
    <source>
        <dbReference type="SAM" id="Coils"/>
    </source>
</evidence>
<organism evidence="3 4">
    <name type="scientific">Colletotrichum tanaceti</name>
    <dbReference type="NCBI Taxonomy" id="1306861"/>
    <lineage>
        <taxon>Eukaryota</taxon>
        <taxon>Fungi</taxon>
        <taxon>Dikarya</taxon>
        <taxon>Ascomycota</taxon>
        <taxon>Pezizomycotina</taxon>
        <taxon>Sordariomycetes</taxon>
        <taxon>Hypocreomycetidae</taxon>
        <taxon>Glomerellales</taxon>
        <taxon>Glomerellaceae</taxon>
        <taxon>Colletotrichum</taxon>
        <taxon>Colletotrichum destructivum species complex</taxon>
    </lineage>
</organism>
<keyword evidence="1" id="KW-0175">Coiled coil</keyword>
<dbReference type="Pfam" id="PF17615">
    <property type="entry name" value="C166"/>
    <property type="match status" value="1"/>
</dbReference>
<evidence type="ECO:0000256" key="2">
    <source>
        <dbReference type="SAM" id="SignalP"/>
    </source>
</evidence>